<gene>
    <name evidence="5" type="ORF">LMK00_08690</name>
</gene>
<evidence type="ECO:0000259" key="2">
    <source>
        <dbReference type="Pfam" id="PF03432"/>
    </source>
</evidence>
<dbReference type="AlphaFoldDB" id="A0A9Q9D6H4"/>
<dbReference type="InterPro" id="IPR021112">
    <property type="entry name" value="LtrB_C"/>
</dbReference>
<keyword evidence="1" id="KW-0175">Coiled coil</keyword>
<sequence>MVYTKHFVIHTMKHLKQSEEYIKNATKTLVDKKENTSHLDNVFPYITSANKTVNKQLVSSHGITDVYHATQEFMWTKELKAMSRGTNYILDTETGKMVFDKTSLEKNNQVLAHHLIQSFSPEDDLTPEEIHAIGRKTVLELTGGEYEFVIATHVDQEHIHNHIIFNSTNLTTGKSFRWQKGTKKVYEQISDKHAAKAGAKIIQKTSQNSHKKYTMWQTENIFKQKIKSRLDFLLEHSHNLEDFKMKAAALNLSVDFSGKHTTYKLLDEPQIKNTRGRSLSKSNPAKYNLEAIIEKLENNNLVISIEEALERYEEKIESKKEDFDYQVNLESWQIDEVTSRGYYMNIDFGAANHGQLFIPGYKIDKLENGEFSLYVKKNDFFYFMNDKKASRNRYMTGETLMKQLSLYNGTVPLKKEPVISSLHELVSAMNFLIEHGVNEGNQMKKLEDQLENKIQEAQAKLDELDDKIVALNQAAKAALSKEEANEMVESSSESLQQELASVRLGRDVLVQEFDSAVNDLNRFREIEYSEIKKVKSTLK</sequence>
<feature type="domain" description="MobA/VirD2-like nuclease" evidence="2">
    <location>
        <begin position="45"/>
        <end position="198"/>
    </location>
</feature>
<evidence type="ECO:0000313" key="5">
    <source>
        <dbReference type="EMBL" id="USJ19901.1"/>
    </source>
</evidence>
<accession>A0A9Q9D6H4</accession>
<feature type="domain" description="Group II intron-interrupted relaxase LtrB C-terminal" evidence="3">
    <location>
        <begin position="420"/>
        <end position="528"/>
    </location>
</feature>
<reference evidence="5" key="1">
    <citation type="journal article" date="2022" name="Front. Microbiol.">
        <title>Feed Insects as a Reservoir of Granadaene-Producing Lactococci.</title>
        <authorList>
            <person name="Neuzil-Bunesova V."/>
            <person name="Ramirez Garcia A."/>
            <person name="Modrackova N."/>
            <person name="Makovska M."/>
            <person name="Sabolova M."/>
            <person name="Sproer C."/>
            <person name="Bunk B."/>
            <person name="Blom J."/>
            <person name="Schwab C."/>
        </authorList>
    </citation>
    <scope>NUCLEOTIDE SEQUENCE</scope>
    <source>
        <strain evidence="5">I4/6O</strain>
    </source>
</reference>
<feature type="coiled-coil region" evidence="1">
    <location>
        <begin position="440"/>
        <end position="481"/>
    </location>
</feature>
<dbReference type="EMBL" id="CP086395">
    <property type="protein sequence ID" value="USJ19901.1"/>
    <property type="molecule type" value="Genomic_DNA"/>
</dbReference>
<proteinExistence type="predicted"/>
<dbReference type="InterPro" id="IPR005094">
    <property type="entry name" value="Endonuclease_MobA/VirD2"/>
</dbReference>
<dbReference type="Pfam" id="PF03432">
    <property type="entry name" value="Relaxase"/>
    <property type="match status" value="1"/>
</dbReference>
<feature type="domain" description="Group II intron-interrupted relaxase LtrB central" evidence="4">
    <location>
        <begin position="323"/>
        <end position="406"/>
    </location>
</feature>
<organism evidence="5 6">
    <name type="scientific">Lactococcus formosensis</name>
    <dbReference type="NCBI Taxonomy" id="1281486"/>
    <lineage>
        <taxon>Bacteria</taxon>
        <taxon>Bacillati</taxon>
        <taxon>Bacillota</taxon>
        <taxon>Bacilli</taxon>
        <taxon>Lactobacillales</taxon>
        <taxon>Streptococcaceae</taxon>
        <taxon>Lactococcus</taxon>
    </lineage>
</organism>
<evidence type="ECO:0000259" key="4">
    <source>
        <dbReference type="Pfam" id="PF20874"/>
    </source>
</evidence>
<dbReference type="KEGG" id="lfo:LMK00_08690"/>
<evidence type="ECO:0000313" key="6">
    <source>
        <dbReference type="Proteomes" id="UP001056730"/>
    </source>
</evidence>
<evidence type="ECO:0000256" key="1">
    <source>
        <dbReference type="SAM" id="Coils"/>
    </source>
</evidence>
<dbReference type="Pfam" id="PF11083">
    <property type="entry name" value="Relaxase_C"/>
    <property type="match status" value="1"/>
</dbReference>
<name>A0A9Q9D6H4_9LACT</name>
<protein>
    <submittedName>
        <fullName evidence="5">Relaxase/mobilization nuclease domain-containing protein</fullName>
    </submittedName>
</protein>
<dbReference type="Proteomes" id="UP001056730">
    <property type="component" value="Chromosome"/>
</dbReference>
<evidence type="ECO:0000259" key="3">
    <source>
        <dbReference type="Pfam" id="PF11083"/>
    </source>
</evidence>
<dbReference type="InterPro" id="IPR048299">
    <property type="entry name" value="LtrB_central"/>
</dbReference>
<dbReference type="Pfam" id="PF20874">
    <property type="entry name" value="Relaxase_M"/>
    <property type="match status" value="1"/>
</dbReference>
<dbReference type="RefSeq" id="WP_252175301.1">
    <property type="nucleotide sequence ID" value="NZ_CP086395.1"/>
</dbReference>